<keyword evidence="3" id="KW-1185">Reference proteome</keyword>
<protein>
    <submittedName>
        <fullName evidence="2">Uncharacterized protein</fullName>
    </submittedName>
</protein>
<evidence type="ECO:0000256" key="1">
    <source>
        <dbReference type="SAM" id="Phobius"/>
    </source>
</evidence>
<keyword evidence="1" id="KW-1133">Transmembrane helix</keyword>
<dbReference type="AlphaFoldDB" id="A0A8E2DL96"/>
<proteinExistence type="predicted"/>
<sequence>MAPLSFASSEIISLTIEAFLYGLYIMLLSRCIQVLLRKRQSDSLHTRLVIVTGSIFILVTWHLIIDFIRIIVSVDNSTEVAEVQLLFDDLRSIYSVMKTAVYVATTAISDAFIVYRCYIIWGRKIWVVVLPIVLLLTDIGTGIAAVASLALLNPGETYYVQHQTRITEAFLSITLALNGICTGLIAARIWWHQHTTREFREHSGLVFNLGHVATIMTESAAIYSATLLIMIATYVSEKTLAFNVFLDIVRIVYYF</sequence>
<name>A0A8E2DL96_9APHY</name>
<feature type="transmembrane region" description="Helical" evidence="1">
    <location>
        <begin position="125"/>
        <end position="149"/>
    </location>
</feature>
<evidence type="ECO:0000313" key="3">
    <source>
        <dbReference type="Proteomes" id="UP000250043"/>
    </source>
</evidence>
<dbReference type="OrthoDB" id="2751465at2759"/>
<dbReference type="Proteomes" id="UP000250043">
    <property type="component" value="Unassembled WGS sequence"/>
</dbReference>
<reference evidence="2 3" key="1">
    <citation type="submission" date="2016-07" db="EMBL/GenBank/DDBJ databases">
        <title>Draft genome of the white-rot fungus Obba rivulosa 3A-2.</title>
        <authorList>
            <consortium name="DOE Joint Genome Institute"/>
            <person name="Miettinen O."/>
            <person name="Riley R."/>
            <person name="Acob R."/>
            <person name="Barry K."/>
            <person name="Cullen D."/>
            <person name="De Vries R."/>
            <person name="Hainaut M."/>
            <person name="Hatakka A."/>
            <person name="Henrissat B."/>
            <person name="Hilden K."/>
            <person name="Kuo R."/>
            <person name="Labutti K."/>
            <person name="Lipzen A."/>
            <person name="Makela M.R."/>
            <person name="Sandor L."/>
            <person name="Spatafora J.W."/>
            <person name="Grigoriev I.V."/>
            <person name="Hibbett D.S."/>
        </authorList>
    </citation>
    <scope>NUCLEOTIDE SEQUENCE [LARGE SCALE GENOMIC DNA]</scope>
    <source>
        <strain evidence="2 3">3A-2</strain>
    </source>
</reference>
<feature type="transmembrane region" description="Helical" evidence="1">
    <location>
        <begin position="212"/>
        <end position="235"/>
    </location>
</feature>
<feature type="transmembrane region" description="Helical" evidence="1">
    <location>
        <begin position="92"/>
        <end position="113"/>
    </location>
</feature>
<organism evidence="2 3">
    <name type="scientific">Obba rivulosa</name>
    <dbReference type="NCBI Taxonomy" id="1052685"/>
    <lineage>
        <taxon>Eukaryota</taxon>
        <taxon>Fungi</taxon>
        <taxon>Dikarya</taxon>
        <taxon>Basidiomycota</taxon>
        <taxon>Agaricomycotina</taxon>
        <taxon>Agaricomycetes</taxon>
        <taxon>Polyporales</taxon>
        <taxon>Gelatoporiaceae</taxon>
        <taxon>Obba</taxon>
    </lineage>
</organism>
<gene>
    <name evidence="2" type="ORF">OBBRIDRAFT_737646</name>
</gene>
<feature type="transmembrane region" description="Helical" evidence="1">
    <location>
        <begin position="169"/>
        <end position="191"/>
    </location>
</feature>
<accession>A0A8E2DL96</accession>
<feature type="transmembrane region" description="Helical" evidence="1">
    <location>
        <begin position="6"/>
        <end position="27"/>
    </location>
</feature>
<feature type="transmembrane region" description="Helical" evidence="1">
    <location>
        <begin position="48"/>
        <end position="72"/>
    </location>
</feature>
<dbReference type="EMBL" id="KV722518">
    <property type="protein sequence ID" value="OCH86638.1"/>
    <property type="molecule type" value="Genomic_DNA"/>
</dbReference>
<keyword evidence="1" id="KW-0472">Membrane</keyword>
<evidence type="ECO:0000313" key="2">
    <source>
        <dbReference type="EMBL" id="OCH86638.1"/>
    </source>
</evidence>
<keyword evidence="1" id="KW-0812">Transmembrane</keyword>